<protein>
    <submittedName>
        <fullName evidence="2">IgGFc-binding protein N-terminal domain-containing protein</fullName>
    </submittedName>
</protein>
<accession>A0A914Q7C6</accession>
<sequence length="529" mass="59145">MIFCSTKNDTEVFITGESSESDFYVYDTPAKTEISFDTCFDASDIQYWMNFGIFTHGLIISIPKNNELTLTGKTEIDTYHIVKNGCQHIQKGVLISPSLNGLNSSLFENEVLYNSTLVQNNTMNFTVNMLSGNETVELFYSGNSTFNIYPNYNYINLSDDNPYYLALLSEIPVNNGTIVCGLPDDVDIHVTDGTYDSLCLYDSMDLENNVEFPTSFSSISSKSGCFHLYRASNNTPPITALIRSISIQSKDCENTNNVFQSTEAPKDLSATSKGNGSCEVIILASKYTPFTTISINTIGEIQSDSLILKSTINSKQIVEIPAQDAKYWMNFGIHSYALTAIIPQDSTVSINTNVQRNGYNIQKGACQYIQKGVIVSPGYTGMKYSDFVEVLYKSEFFQSTNMEFNAIEVSEKDEVTIRYDQTFIQFWQSNGTFSINAQKNFSVQVFKNSNVTTSDFLIEYTLTSNINLNSNNIDLNENETYYLGLLDDIPINNSIVVCAGAQNTELFITNGKYDSFCLYDSPALENNIQ</sequence>
<evidence type="ECO:0000313" key="1">
    <source>
        <dbReference type="Proteomes" id="UP000887578"/>
    </source>
</evidence>
<dbReference type="Proteomes" id="UP000887578">
    <property type="component" value="Unplaced"/>
</dbReference>
<dbReference type="WBParaSite" id="PDA_v2.g2305.t1">
    <property type="protein sequence ID" value="PDA_v2.g2305.t1"/>
    <property type="gene ID" value="PDA_v2.g2305"/>
</dbReference>
<keyword evidence="1" id="KW-1185">Reference proteome</keyword>
<proteinExistence type="predicted"/>
<name>A0A914Q7C6_9BILA</name>
<evidence type="ECO:0000313" key="2">
    <source>
        <dbReference type="WBParaSite" id="PDA_v2.g2305.t1"/>
    </source>
</evidence>
<reference evidence="2" key="1">
    <citation type="submission" date="2022-11" db="UniProtKB">
        <authorList>
            <consortium name="WormBaseParasite"/>
        </authorList>
    </citation>
    <scope>IDENTIFICATION</scope>
</reference>
<dbReference type="AlphaFoldDB" id="A0A914Q7C6"/>
<organism evidence="1 2">
    <name type="scientific">Panagrolaimus davidi</name>
    <dbReference type="NCBI Taxonomy" id="227884"/>
    <lineage>
        <taxon>Eukaryota</taxon>
        <taxon>Metazoa</taxon>
        <taxon>Ecdysozoa</taxon>
        <taxon>Nematoda</taxon>
        <taxon>Chromadorea</taxon>
        <taxon>Rhabditida</taxon>
        <taxon>Tylenchina</taxon>
        <taxon>Panagrolaimomorpha</taxon>
        <taxon>Panagrolaimoidea</taxon>
        <taxon>Panagrolaimidae</taxon>
        <taxon>Panagrolaimus</taxon>
    </lineage>
</organism>